<keyword evidence="4" id="KW-1185">Reference proteome</keyword>
<dbReference type="EMBL" id="CP046147">
    <property type="protein sequence ID" value="WFG40578.1"/>
    <property type="molecule type" value="Genomic_DNA"/>
</dbReference>
<dbReference type="AlphaFoldDB" id="A0AAJ5ZLS8"/>
<dbReference type="SUPFAM" id="SSF64307">
    <property type="entry name" value="SirA-like"/>
    <property type="match status" value="1"/>
</dbReference>
<dbReference type="Gene3D" id="3.30.110.40">
    <property type="entry name" value="TusA-like domain"/>
    <property type="match status" value="1"/>
</dbReference>
<name>A0AAJ5ZLS8_9CHLR</name>
<evidence type="ECO:0000313" key="5">
    <source>
        <dbReference type="Proteomes" id="UP001321249"/>
    </source>
</evidence>
<proteinExistence type="predicted"/>
<evidence type="ECO:0000313" key="3">
    <source>
        <dbReference type="EMBL" id="WFG40578.1"/>
    </source>
</evidence>
<reference evidence="4" key="3">
    <citation type="submission" date="2023-06" db="EMBL/GenBank/DDBJ databases">
        <title>Pangenomics reveal diversification of enzyme families and niche specialization in globally abundant SAR202 bacteria.</title>
        <authorList>
            <person name="Saw J.H.W."/>
        </authorList>
    </citation>
    <scope>NUCLEOTIDE SEQUENCE [LARGE SCALE GENOMIC DNA]</scope>
    <source>
        <strain evidence="4">JH1073</strain>
    </source>
</reference>
<reference evidence="3" key="2">
    <citation type="journal article" date="2023" name="Nat. Commun.">
        <title>Cultivation of marine bacteria of the SAR202 clade.</title>
        <authorList>
            <person name="Lim Y."/>
            <person name="Seo J.H."/>
            <person name="Giovannoni S.J."/>
            <person name="Kang I."/>
            <person name="Cho J.C."/>
        </authorList>
    </citation>
    <scope>NUCLEOTIDE SEQUENCE</scope>
    <source>
        <strain evidence="3">JH1073</strain>
    </source>
</reference>
<gene>
    <name evidence="2" type="ORF">GKO46_05280</name>
    <name evidence="3" type="ORF">GKO48_13525</name>
</gene>
<accession>A0AAJ5ZLS8</accession>
<organism evidence="3 4">
    <name type="scientific">Candidatus Lucifugimonas marina</name>
    <dbReference type="NCBI Taxonomy" id="3038979"/>
    <lineage>
        <taxon>Bacteria</taxon>
        <taxon>Bacillati</taxon>
        <taxon>Chloroflexota</taxon>
        <taxon>Dehalococcoidia</taxon>
        <taxon>SAR202 cluster</taxon>
        <taxon>Candidatus Lucifugimonadales</taxon>
        <taxon>Candidatus Lucifugimonadaceae</taxon>
        <taxon>Candidatus Lucifugimonas</taxon>
    </lineage>
</organism>
<dbReference type="InterPro" id="IPR036868">
    <property type="entry name" value="TusA-like_sf"/>
</dbReference>
<feature type="domain" description="UPF0033" evidence="1">
    <location>
        <begin position="5"/>
        <end position="72"/>
    </location>
</feature>
<dbReference type="Pfam" id="PF01206">
    <property type="entry name" value="TusA"/>
    <property type="match status" value="1"/>
</dbReference>
<dbReference type="EMBL" id="WMBE01000002">
    <property type="protein sequence ID" value="MDG0866485.1"/>
    <property type="molecule type" value="Genomic_DNA"/>
</dbReference>
<dbReference type="RefSeq" id="WP_342823937.1">
    <property type="nucleotide sequence ID" value="NZ_CP046146.1"/>
</dbReference>
<evidence type="ECO:0000259" key="1">
    <source>
        <dbReference type="Pfam" id="PF01206"/>
    </source>
</evidence>
<reference evidence="4 5" key="1">
    <citation type="submission" date="2019-11" db="EMBL/GenBank/DDBJ databases">
        <authorList>
            <person name="Cho J.-C."/>
        </authorList>
    </citation>
    <scope>NUCLEOTIDE SEQUENCE [LARGE SCALE GENOMIC DNA]</scope>
    <source>
        <strain evidence="3 4">JH1073</strain>
        <strain evidence="2 5">JH702</strain>
    </source>
</reference>
<dbReference type="Proteomes" id="UP001321249">
    <property type="component" value="Unassembled WGS sequence"/>
</dbReference>
<dbReference type="InterPro" id="IPR001455">
    <property type="entry name" value="TusA-like"/>
</dbReference>
<sequence>MPEIIEVDLRGVPMPQHLQRATEAVAKANEGNEVVLTTDQEVVIKYVPSAAAKDGLKMRMSMPDEDVWRIKLTLKTDE</sequence>
<evidence type="ECO:0000313" key="2">
    <source>
        <dbReference type="EMBL" id="MDG0866485.1"/>
    </source>
</evidence>
<dbReference type="Proteomes" id="UP001219901">
    <property type="component" value="Chromosome"/>
</dbReference>
<evidence type="ECO:0000313" key="4">
    <source>
        <dbReference type="Proteomes" id="UP001219901"/>
    </source>
</evidence>
<protein>
    <recommendedName>
        <fullName evidence="1">UPF0033 domain-containing protein</fullName>
    </recommendedName>
</protein>